<gene>
    <name evidence="2" type="ORF">COI98_27220</name>
</gene>
<keyword evidence="1" id="KW-0175">Coiled coil</keyword>
<sequence length="126" mass="14581">MEPYNRVTQLKRIHAQRKAATCQKVVAAIQRLIQANARINFQSVSNESGISKATLYNNLEIRNQIESLRDQQTQAPTSKQVQRELNDTNKDAIIETLKRKITKLENENKELKKQVKVAYAQIYEKL</sequence>
<evidence type="ECO:0000256" key="1">
    <source>
        <dbReference type="SAM" id="Coils"/>
    </source>
</evidence>
<dbReference type="InterPro" id="IPR046229">
    <property type="entry name" value="TnpC-like"/>
</dbReference>
<comment type="caution">
    <text evidence="2">The sequence shown here is derived from an EMBL/GenBank/DDBJ whole genome shotgun (WGS) entry which is preliminary data.</text>
</comment>
<accession>A0A9X6ZWZ9</accession>
<proteinExistence type="predicted"/>
<reference evidence="2 3" key="1">
    <citation type="submission" date="2017-09" db="EMBL/GenBank/DDBJ databases">
        <title>Large-scale bioinformatics analysis of Bacillus genomes uncovers conserved roles of natural products in bacterial physiology.</title>
        <authorList>
            <consortium name="Agbiome Team Llc"/>
            <person name="Bleich R.M."/>
            <person name="Grubbs K.J."/>
            <person name="Santa Maria K.C."/>
            <person name="Allen S.E."/>
            <person name="Farag S."/>
            <person name="Shank E.A."/>
            <person name="Bowers A."/>
        </authorList>
    </citation>
    <scope>NUCLEOTIDE SEQUENCE [LARGE SCALE GENOMIC DNA]</scope>
    <source>
        <strain evidence="2 3">AFS083741</strain>
    </source>
</reference>
<protein>
    <submittedName>
        <fullName evidence="2">Transposase</fullName>
    </submittedName>
</protein>
<evidence type="ECO:0000313" key="2">
    <source>
        <dbReference type="EMBL" id="PFK07596.1"/>
    </source>
</evidence>
<feature type="coiled-coil region" evidence="1">
    <location>
        <begin position="94"/>
        <end position="121"/>
    </location>
</feature>
<dbReference type="EMBL" id="NUWJ01000288">
    <property type="protein sequence ID" value="PFK07596.1"/>
    <property type="molecule type" value="Genomic_DNA"/>
</dbReference>
<dbReference type="Pfam" id="PF19776">
    <property type="entry name" value="DUF6262"/>
    <property type="match status" value="1"/>
</dbReference>
<organism evidence="2 3">
    <name type="scientific">Bacillus cereus</name>
    <dbReference type="NCBI Taxonomy" id="1396"/>
    <lineage>
        <taxon>Bacteria</taxon>
        <taxon>Bacillati</taxon>
        <taxon>Bacillota</taxon>
        <taxon>Bacilli</taxon>
        <taxon>Bacillales</taxon>
        <taxon>Bacillaceae</taxon>
        <taxon>Bacillus</taxon>
        <taxon>Bacillus cereus group</taxon>
    </lineage>
</organism>
<dbReference type="RefSeq" id="WP_098584398.1">
    <property type="nucleotide sequence ID" value="NZ_NUWJ01000288.1"/>
</dbReference>
<dbReference type="Proteomes" id="UP000224413">
    <property type="component" value="Unassembled WGS sequence"/>
</dbReference>
<name>A0A9X6ZWZ9_BACCE</name>
<dbReference type="AlphaFoldDB" id="A0A9X6ZWZ9"/>
<evidence type="ECO:0000313" key="3">
    <source>
        <dbReference type="Proteomes" id="UP000224413"/>
    </source>
</evidence>